<dbReference type="Proteomes" id="UP000018291">
    <property type="component" value="Unassembled WGS sequence"/>
</dbReference>
<reference evidence="1 2" key="1">
    <citation type="journal article" date="2013" name="ISME J.">
        <title>Metabolic model for the filamentous 'Candidatus Microthrix parvicella' based on genomic and metagenomic analyses.</title>
        <authorList>
            <person name="Jon McIlroy S."/>
            <person name="Kristiansen R."/>
            <person name="Albertsen M."/>
            <person name="Michael Karst S."/>
            <person name="Rossetti S."/>
            <person name="Lund Nielsen J."/>
            <person name="Tandoi V."/>
            <person name="James Seviour R."/>
            <person name="Nielsen P.H."/>
        </authorList>
    </citation>
    <scope>NUCLEOTIDE SEQUENCE [LARGE SCALE GENOMIC DNA]</scope>
    <source>
        <strain evidence="1 2">RN1</strain>
    </source>
</reference>
<evidence type="ECO:0000313" key="1">
    <source>
        <dbReference type="EMBL" id="CCM65068.1"/>
    </source>
</evidence>
<evidence type="ECO:0000313" key="2">
    <source>
        <dbReference type="Proteomes" id="UP000018291"/>
    </source>
</evidence>
<sequence>MRGPSSTSSTPDGDQVVLEAADAAELGGLLAGLAGWIADGHAGFQNMGFHVSMTLNLDYTGGLGDLDAVFRVLDNWVERLNPPAVTVRTTHRRWS</sequence>
<dbReference type="HOGENOM" id="CLU_2367642_0_0_11"/>
<dbReference type="RefSeq" id="WP_012229475.1">
    <property type="nucleotide sequence ID" value="NZ_HG422565.1"/>
</dbReference>
<accession>R4Z2W2</accession>
<name>R4Z2W2_9ACTN</name>
<comment type="caution">
    <text evidence="1">The sequence shown here is derived from an EMBL/GenBank/DDBJ whole genome shotgun (WGS) entry which is preliminary data.</text>
</comment>
<keyword evidence="2" id="KW-1185">Reference proteome</keyword>
<dbReference type="STRING" id="1229780.BN381_500026"/>
<organism evidence="1 2">
    <name type="scientific">Candidatus Neomicrothrix parvicella RN1</name>
    <dbReference type="NCBI Taxonomy" id="1229780"/>
    <lineage>
        <taxon>Bacteria</taxon>
        <taxon>Bacillati</taxon>
        <taxon>Actinomycetota</taxon>
        <taxon>Acidimicrobiia</taxon>
        <taxon>Acidimicrobiales</taxon>
        <taxon>Microthrixaceae</taxon>
        <taxon>Candidatus Neomicrothrix</taxon>
    </lineage>
</organism>
<proteinExistence type="predicted"/>
<gene>
    <name evidence="1" type="ORF">BN381_500026</name>
</gene>
<dbReference type="AlphaFoldDB" id="R4Z2W2"/>
<dbReference type="EMBL" id="CANL01000046">
    <property type="protein sequence ID" value="CCM65068.1"/>
    <property type="molecule type" value="Genomic_DNA"/>
</dbReference>
<protein>
    <submittedName>
        <fullName evidence="1">Uncharacterized protein</fullName>
    </submittedName>
</protein>